<evidence type="ECO:0000313" key="4">
    <source>
        <dbReference type="EMBL" id="QDU27329.1"/>
    </source>
</evidence>
<dbReference type="SMART" id="SM00460">
    <property type="entry name" value="TGc"/>
    <property type="match status" value="1"/>
</dbReference>
<dbReference type="InterPro" id="IPR038765">
    <property type="entry name" value="Papain-like_cys_pep_sf"/>
</dbReference>
<dbReference type="Gene3D" id="3.10.620.30">
    <property type="match status" value="1"/>
</dbReference>
<dbReference type="RefSeq" id="WP_145088178.1">
    <property type="nucleotide sequence ID" value="NZ_CP036274.1"/>
</dbReference>
<dbReference type="Pfam" id="PF01841">
    <property type="entry name" value="Transglut_core"/>
    <property type="match status" value="1"/>
</dbReference>
<evidence type="ECO:0000259" key="3">
    <source>
        <dbReference type="SMART" id="SM00460"/>
    </source>
</evidence>
<keyword evidence="2" id="KW-0732">Signal</keyword>
<feature type="signal peptide" evidence="2">
    <location>
        <begin position="1"/>
        <end position="23"/>
    </location>
</feature>
<dbReference type="SUPFAM" id="SSF54001">
    <property type="entry name" value="Cysteine proteinases"/>
    <property type="match status" value="1"/>
</dbReference>
<evidence type="ECO:0000256" key="2">
    <source>
        <dbReference type="SAM" id="SignalP"/>
    </source>
</evidence>
<dbReference type="Proteomes" id="UP000315017">
    <property type="component" value="Chromosome"/>
</dbReference>
<dbReference type="PANTHER" id="PTHR33490:SF3">
    <property type="entry name" value="CONSERVED INTEGRAL MEMBRANE PROTEIN"/>
    <property type="match status" value="1"/>
</dbReference>
<gene>
    <name evidence="4" type="ORF">ETAA8_24160</name>
</gene>
<protein>
    <submittedName>
        <fullName evidence="4">Transglutaminase-like superfamily protein</fullName>
    </submittedName>
</protein>
<dbReference type="OrthoDB" id="9804872at2"/>
<feature type="region of interest" description="Disordered" evidence="1">
    <location>
        <begin position="44"/>
        <end position="65"/>
    </location>
</feature>
<dbReference type="PROSITE" id="PS51257">
    <property type="entry name" value="PROKAR_LIPOPROTEIN"/>
    <property type="match status" value="1"/>
</dbReference>
<evidence type="ECO:0000313" key="5">
    <source>
        <dbReference type="Proteomes" id="UP000315017"/>
    </source>
</evidence>
<feature type="chain" id="PRO_5022078740" evidence="2">
    <location>
        <begin position="24"/>
        <end position="534"/>
    </location>
</feature>
<keyword evidence="5" id="KW-1185">Reference proteome</keyword>
<name>A0A517YAS3_9BACT</name>
<accession>A0A517YAS3</accession>
<organism evidence="4 5">
    <name type="scientific">Anatilimnocola aggregata</name>
    <dbReference type="NCBI Taxonomy" id="2528021"/>
    <lineage>
        <taxon>Bacteria</taxon>
        <taxon>Pseudomonadati</taxon>
        <taxon>Planctomycetota</taxon>
        <taxon>Planctomycetia</taxon>
        <taxon>Pirellulales</taxon>
        <taxon>Pirellulaceae</taxon>
        <taxon>Anatilimnocola</taxon>
    </lineage>
</organism>
<proteinExistence type="predicted"/>
<dbReference type="KEGG" id="aagg:ETAA8_24160"/>
<dbReference type="InterPro" id="IPR002931">
    <property type="entry name" value="Transglutaminase-like"/>
</dbReference>
<dbReference type="PANTHER" id="PTHR33490">
    <property type="entry name" value="BLR5614 PROTEIN-RELATED"/>
    <property type="match status" value="1"/>
</dbReference>
<evidence type="ECO:0000256" key="1">
    <source>
        <dbReference type="SAM" id="MobiDB-lite"/>
    </source>
</evidence>
<dbReference type="EMBL" id="CP036274">
    <property type="protein sequence ID" value="QDU27329.1"/>
    <property type="molecule type" value="Genomic_DNA"/>
</dbReference>
<feature type="domain" description="Transglutaminase-like" evidence="3">
    <location>
        <begin position="428"/>
        <end position="490"/>
    </location>
</feature>
<dbReference type="AlphaFoldDB" id="A0A517YAS3"/>
<sequence length="534" mass="58567" precursor="true">MRNHFKVTLFVLAAVLAGCQPTAAPPAIKPVTGPLVRPAPVTGPITSPTVEPSGPSVQPVNHETASSGEREVWSVFYMQDQRVGFSHVVTRPVQDGGRTLLHTHGQSELTLNREGSVLTQRIELQTWETPEGKLERFQSRRTSGPGEIVTQGKRLGAMMLVATESLGKRETKPVPFAENCGGYFAAEQSLERSPLKAGESRTVPSLVPVIDQQGEIILTALGEEEVSIRGLTQQLMKVKSDIKIAGQTLTTFCWIDSRGQTLKTFDPSFKQEAYKTTREFALAKEDLGKIDLLAVTTVPLTGKLRDVRPLFEATYVAKLKGDKIANHFANDEFQQVTKVDDHTVRLTIAELDRLSPVNRERLSEPPTPEDSAPNSLVQSDDAAIVRLANSLAGDRTEPFQVALALAKGTRAHISKRTYAQAFATAAEVVRTQEGDCTEHAVLLAALCRARKIPARVVLGLVYYPPQKGFAYHMWNEVWVGNRWFPLDATVVQGTVGADHIKLRHASLHGESAYAVMLPLLQVVGRLELEVVEVE</sequence>
<reference evidence="4 5" key="1">
    <citation type="submission" date="2019-02" db="EMBL/GenBank/DDBJ databases">
        <title>Deep-cultivation of Planctomycetes and their phenomic and genomic characterization uncovers novel biology.</title>
        <authorList>
            <person name="Wiegand S."/>
            <person name="Jogler M."/>
            <person name="Boedeker C."/>
            <person name="Pinto D."/>
            <person name="Vollmers J."/>
            <person name="Rivas-Marin E."/>
            <person name="Kohn T."/>
            <person name="Peeters S.H."/>
            <person name="Heuer A."/>
            <person name="Rast P."/>
            <person name="Oberbeckmann S."/>
            <person name="Bunk B."/>
            <person name="Jeske O."/>
            <person name="Meyerdierks A."/>
            <person name="Storesund J.E."/>
            <person name="Kallscheuer N."/>
            <person name="Luecker S."/>
            <person name="Lage O.M."/>
            <person name="Pohl T."/>
            <person name="Merkel B.J."/>
            <person name="Hornburger P."/>
            <person name="Mueller R.-W."/>
            <person name="Bruemmer F."/>
            <person name="Labrenz M."/>
            <person name="Spormann A.M."/>
            <person name="Op den Camp H."/>
            <person name="Overmann J."/>
            <person name="Amann R."/>
            <person name="Jetten M.S.M."/>
            <person name="Mascher T."/>
            <person name="Medema M.H."/>
            <person name="Devos D.P."/>
            <person name="Kaster A.-K."/>
            <person name="Ovreas L."/>
            <person name="Rohde M."/>
            <person name="Galperin M.Y."/>
            <person name="Jogler C."/>
        </authorList>
    </citation>
    <scope>NUCLEOTIDE SEQUENCE [LARGE SCALE GENOMIC DNA]</scope>
    <source>
        <strain evidence="4 5">ETA_A8</strain>
    </source>
</reference>